<dbReference type="EMBL" id="KZ819948">
    <property type="protein sequence ID" value="PWN50291.1"/>
    <property type="molecule type" value="Genomic_DNA"/>
</dbReference>
<name>A0ACD0NWV9_9BASI</name>
<accession>A0ACD0NWV9</accession>
<dbReference type="Proteomes" id="UP000245626">
    <property type="component" value="Unassembled WGS sequence"/>
</dbReference>
<evidence type="ECO:0000313" key="2">
    <source>
        <dbReference type="Proteomes" id="UP000245626"/>
    </source>
</evidence>
<evidence type="ECO:0000313" key="1">
    <source>
        <dbReference type="EMBL" id="PWN50291.1"/>
    </source>
</evidence>
<gene>
    <name evidence="1" type="ORF">IE53DRAFT_103062</name>
</gene>
<protein>
    <submittedName>
        <fullName evidence="1">Uncharacterized protein</fullName>
    </submittedName>
</protein>
<reference evidence="1 2" key="1">
    <citation type="journal article" date="2018" name="Mol. Biol. Evol.">
        <title>Broad Genomic Sampling Reveals a Smut Pathogenic Ancestry of the Fungal Clade Ustilaginomycotina.</title>
        <authorList>
            <person name="Kijpornyongpan T."/>
            <person name="Mondo S.J."/>
            <person name="Barry K."/>
            <person name="Sandor L."/>
            <person name="Lee J."/>
            <person name="Lipzen A."/>
            <person name="Pangilinan J."/>
            <person name="LaButti K."/>
            <person name="Hainaut M."/>
            <person name="Henrissat B."/>
            <person name="Grigoriev I.V."/>
            <person name="Spatafora J.W."/>
            <person name="Aime M.C."/>
        </authorList>
    </citation>
    <scope>NUCLEOTIDE SEQUENCE [LARGE SCALE GENOMIC DNA]</scope>
    <source>
        <strain evidence="1 2">SA 807</strain>
    </source>
</reference>
<organism evidence="1 2">
    <name type="scientific">Violaceomyces palustris</name>
    <dbReference type="NCBI Taxonomy" id="1673888"/>
    <lineage>
        <taxon>Eukaryota</taxon>
        <taxon>Fungi</taxon>
        <taxon>Dikarya</taxon>
        <taxon>Basidiomycota</taxon>
        <taxon>Ustilaginomycotina</taxon>
        <taxon>Ustilaginomycetes</taxon>
        <taxon>Violaceomycetales</taxon>
        <taxon>Violaceomycetaceae</taxon>
        <taxon>Violaceomyces</taxon>
    </lineage>
</organism>
<proteinExistence type="predicted"/>
<sequence length="899" mass="100212">MSSDREPLLPTHVDGAKRAAKQGRYGETAKEVAKAAEGVDAGQIRRGAKQLAPSRDSIFKVAQIIGAVKAGKLPSQEQLGNWIELIINSKVLDERNVSGSTQLSEQGRKFIKDLKALLACVERVGESKNGDDKIQRFIYQTSNASVDVEGGSLDAKLPSTSELTRKGGASEAKEDALEIVGNLQHIAQLFVTSKQFRNLVADIQFLIRDLTADAAATAARKAGDVEGKVRPGEEERRQRGGNIDLNPPKGAKEARAAAEKAAEKVKTAAGDASRQIQEASKTSLQWLDENTPDDAKDEFIERIKEIVAQLQKDPDFKRALGSIKSIFGKWKEIAEDTIEKAKEEADIDGELPDVEANSSLRESVKLFEEILETFSSRPLEPVKQSFVEFFGNVKDTLGSKADEGSKETREIRRLYEDVTKFVDRALNQDGFIQSSKSNRQASALYDRAQALVNGQGKEIKKFQKDLDSCIEELTTFFEGFEEDGDLRELSERFQVLSDDLNLTGLQKALASGGTGLFTILKNDATSLFRDSVEVIVPRLLEEIREIPVPRIEFASYEADVVIDDLSLSASTVSFVPDRIRLVNKNDLTLEQKRSTFASSFDTDLYVKVEGLRVKAADVAYYLKKKTGWFGWEDYGLLDLDLGGRDGTSFTVKLENASEYDRESFFKVDKVDVDMSSFKCRLRQSKHFILNFFLMPLIRPALRRAFQSLLEEQIRSSLVSTDQSLFGLQQRAAVINSYTKAAYEAGYGAPSPSAYLKALFRTDLATAGRGAKPKTDVGLTEGVFVRGPRNEFQLTIGASYSKQLFPGRGGPLKYAEQKLREYEETEQRIREGIEDIKRAKEEALRQVREGVEGMKQETKKAGKEISAEARKANKERRLRERKERIDSGWRSEVFDLSNVD</sequence>
<keyword evidence="2" id="KW-1185">Reference proteome</keyword>